<organism evidence="1">
    <name type="scientific">viral metagenome</name>
    <dbReference type="NCBI Taxonomy" id="1070528"/>
    <lineage>
        <taxon>unclassified sequences</taxon>
        <taxon>metagenomes</taxon>
        <taxon>organismal metagenomes</taxon>
    </lineage>
</organism>
<reference evidence="1" key="1">
    <citation type="journal article" date="2020" name="Nature">
        <title>Giant virus diversity and host interactions through global metagenomics.</title>
        <authorList>
            <person name="Schulz F."/>
            <person name="Roux S."/>
            <person name="Paez-Espino D."/>
            <person name="Jungbluth S."/>
            <person name="Walsh D.A."/>
            <person name="Denef V.J."/>
            <person name="McMahon K.D."/>
            <person name="Konstantinidis K.T."/>
            <person name="Eloe-Fadrosh E.A."/>
            <person name="Kyrpides N.C."/>
            <person name="Woyke T."/>
        </authorList>
    </citation>
    <scope>NUCLEOTIDE SEQUENCE</scope>
    <source>
        <strain evidence="1">GVMAG-M-3300009185-7</strain>
    </source>
</reference>
<evidence type="ECO:0000313" key="1">
    <source>
        <dbReference type="EMBL" id="QHS86107.1"/>
    </source>
</evidence>
<name>A0A6C0B1M1_9ZZZZ</name>
<sequence>MVPAIRVQGKWYSILPKPYEPERQTYNIAYAIISKGISPEVAYREWFAQERKDAKLLYPSFRKDE</sequence>
<accession>A0A6C0B1M1</accession>
<dbReference type="EMBL" id="MN739051">
    <property type="protein sequence ID" value="QHS86107.1"/>
    <property type="molecule type" value="Genomic_DNA"/>
</dbReference>
<dbReference type="AlphaFoldDB" id="A0A6C0B1M1"/>
<proteinExistence type="predicted"/>
<protein>
    <submittedName>
        <fullName evidence="1">Uncharacterized protein</fullName>
    </submittedName>
</protein>